<dbReference type="PROSITE" id="PS51194">
    <property type="entry name" value="HELICASE_CTER"/>
    <property type="match status" value="1"/>
</dbReference>
<dbReference type="Pfam" id="PF00270">
    <property type="entry name" value="DEAD"/>
    <property type="match status" value="1"/>
</dbReference>
<evidence type="ECO:0000313" key="9">
    <source>
        <dbReference type="Proteomes" id="UP000070675"/>
    </source>
</evidence>
<dbReference type="GO" id="GO:0016787">
    <property type="term" value="F:hydrolase activity"/>
    <property type="evidence" value="ECO:0007669"/>
    <property type="project" value="UniProtKB-KW"/>
</dbReference>
<dbReference type="InterPro" id="IPR050699">
    <property type="entry name" value="RNA-DNA_Helicase"/>
</dbReference>
<evidence type="ECO:0000313" key="8">
    <source>
        <dbReference type="EMBL" id="KXB32943.1"/>
    </source>
</evidence>
<dbReference type="SMART" id="SM00490">
    <property type="entry name" value="HELICc"/>
    <property type="match status" value="1"/>
</dbReference>
<dbReference type="InterPro" id="IPR001650">
    <property type="entry name" value="Helicase_C-like"/>
</dbReference>
<evidence type="ECO:0000256" key="3">
    <source>
        <dbReference type="ARBA" id="ARBA00022806"/>
    </source>
</evidence>
<dbReference type="STRING" id="1393034.HMPREF3192_01312"/>
<dbReference type="GO" id="GO:0005524">
    <property type="term" value="F:ATP binding"/>
    <property type="evidence" value="ECO:0007669"/>
    <property type="project" value="UniProtKB-KW"/>
</dbReference>
<keyword evidence="9" id="KW-1185">Reference proteome</keyword>
<accession>A0A133XPT9</accession>
<dbReference type="SUPFAM" id="SSF52540">
    <property type="entry name" value="P-loop containing nucleoside triphosphate hydrolases"/>
    <property type="match status" value="1"/>
</dbReference>
<dbReference type="Gene3D" id="3.40.50.300">
    <property type="entry name" value="P-loop containing nucleotide triphosphate hydrolases"/>
    <property type="match status" value="2"/>
</dbReference>
<proteinExistence type="predicted"/>
<keyword evidence="4" id="KW-0067">ATP-binding</keyword>
<feature type="domain" description="Helicase C-terminal" evidence="7">
    <location>
        <begin position="266"/>
        <end position="478"/>
    </location>
</feature>
<dbReference type="GO" id="GO:0004386">
    <property type="term" value="F:helicase activity"/>
    <property type="evidence" value="ECO:0007669"/>
    <property type="project" value="UniProtKB-KW"/>
</dbReference>
<evidence type="ECO:0000256" key="2">
    <source>
        <dbReference type="ARBA" id="ARBA00022801"/>
    </source>
</evidence>
<evidence type="ECO:0000256" key="1">
    <source>
        <dbReference type="ARBA" id="ARBA00022741"/>
    </source>
</evidence>
<dbReference type="PATRIC" id="fig|1393034.3.peg.1277"/>
<feature type="domain" description="Helicase ATP-binding" evidence="6">
    <location>
        <begin position="90"/>
        <end position="246"/>
    </location>
</feature>
<dbReference type="Pfam" id="PF00271">
    <property type="entry name" value="Helicase_C"/>
    <property type="match status" value="1"/>
</dbReference>
<name>A0A133XPT9_9ACTN</name>
<reference evidence="9" key="1">
    <citation type="submission" date="2016-01" db="EMBL/GenBank/DDBJ databases">
        <authorList>
            <person name="Mitreva M."/>
            <person name="Pepin K.H."/>
            <person name="Mihindukulasuriya K.A."/>
            <person name="Fulton R."/>
            <person name="Fronick C."/>
            <person name="O'Laughlin M."/>
            <person name="Miner T."/>
            <person name="Herter B."/>
            <person name="Rosa B.A."/>
            <person name="Cordes M."/>
            <person name="Tomlinson C."/>
            <person name="Wollam A."/>
            <person name="Palsikar V.B."/>
            <person name="Mardis E.R."/>
            <person name="Wilson R.K."/>
        </authorList>
    </citation>
    <scope>NUCLEOTIDE SEQUENCE [LARGE SCALE GENOMIC DNA]</scope>
    <source>
        <strain evidence="9">DNF00019</strain>
    </source>
</reference>
<dbReference type="InterPro" id="IPR014001">
    <property type="entry name" value="Helicase_ATP-bd"/>
</dbReference>
<keyword evidence="3 8" id="KW-0347">Helicase</keyword>
<dbReference type="PANTHER" id="PTHR12131">
    <property type="entry name" value="ATP-DEPENDENT RNA AND DNA HELICASE"/>
    <property type="match status" value="1"/>
</dbReference>
<keyword evidence="1" id="KW-0547">Nucleotide-binding</keyword>
<dbReference type="GO" id="GO:0003676">
    <property type="term" value="F:nucleic acid binding"/>
    <property type="evidence" value="ECO:0007669"/>
    <property type="project" value="InterPro"/>
</dbReference>
<keyword evidence="2" id="KW-0378">Hydrolase</keyword>
<organism evidence="8 9">
    <name type="scientific">Atopobium deltae</name>
    <dbReference type="NCBI Taxonomy" id="1393034"/>
    <lineage>
        <taxon>Bacteria</taxon>
        <taxon>Bacillati</taxon>
        <taxon>Actinomycetota</taxon>
        <taxon>Coriobacteriia</taxon>
        <taxon>Coriobacteriales</taxon>
        <taxon>Atopobiaceae</taxon>
        <taxon>Atopobium</taxon>
    </lineage>
</organism>
<gene>
    <name evidence="8" type="ORF">HMPREF3192_01312</name>
</gene>
<dbReference type="CDD" id="cd17921">
    <property type="entry name" value="DEXHc_Ski2"/>
    <property type="match status" value="1"/>
</dbReference>
<evidence type="ECO:0000256" key="5">
    <source>
        <dbReference type="SAM" id="MobiDB-lite"/>
    </source>
</evidence>
<dbReference type="InterPro" id="IPR011545">
    <property type="entry name" value="DEAD/DEAH_box_helicase_dom"/>
</dbReference>
<protein>
    <submittedName>
        <fullName evidence="8">DEAD/DEAH box helicase</fullName>
    </submittedName>
</protein>
<evidence type="ECO:0000256" key="4">
    <source>
        <dbReference type="ARBA" id="ARBA00022840"/>
    </source>
</evidence>
<dbReference type="InterPro" id="IPR027417">
    <property type="entry name" value="P-loop_NTPase"/>
</dbReference>
<dbReference type="EMBL" id="LSCR01000042">
    <property type="protein sequence ID" value="KXB32943.1"/>
    <property type="molecule type" value="Genomic_DNA"/>
</dbReference>
<dbReference type="Proteomes" id="UP000070675">
    <property type="component" value="Unassembled WGS sequence"/>
</dbReference>
<sequence>MAITDAADTSDNAAKTTAEADADEKTCASAPVGANDTEHDADDTASLGAKIPWPDDETFANIDPEEALDLYLEWVHEQDLEPWDHQLDALLSIAAGDHVILGTPTGSGKSLVAMGMCFMAVCTDRRAYYTAPIKALVSEKFFALCDVFGKDNIGMITGDVVINSEAPIICCTAEILAQDALRFGEAADIGCVVMDEFHYYGDPERGWAWQIPLLALTKAQFLLMSATLGDVNDLAYSLEEHTHRSCDCILDAPRPVPLSYEFVETPLEATVELALRNGDAPLYIVHFSQAAAVKSAQALASYGVSDKPQRERIKAHIRNTNFSTAFGKTLKRLLLMGVGVHHAGMLPRYRRLVERLAQKGLIPVICGTDTLGVGINVPIHTVLITQLAKFDGKRQRRLNAREFHQIAGRAGRAGFDTEGRVIVQATEYDIERATAARKAAGDPKKLRKIKTSTPPKGFVSWNKTHFDQLIAATPEALKPRMIITNAMILAEVQQGGDAWTRTHELIDVSAQTDEQKQRLHARIDEIFATLLDAKLIGVEPLDAVEKTGEAAIDDAASTHALIGPANYTLHTELPENFLLSQPLSIFLLAAIELLDPESPSYALDLISMVEATLENPTQILIAQEKEARSQAIETLKAQGVDFDERMELIQDITYEQPLKELLDQAFASYCEKVPWAADYKLEPKSIMREMVETASDFKTFISTHKLARAEGILLRYLSDVYRTLAHTIPPSFYDERLNDIMSWLSIVVRTTDSSLLDEWSGDASSIWADGSLAAPADRNAVVADRHGVYLLVRNALFARVRLAARRQIAKLGELDYEWGWREVIWQQALDSYYDSYDEILLDGDARSNVFLEIDDADEQTQHLWHVHQIFSDPEGNRDFGIWADVDLDKTQEEGSAVFCNYRVGFYENTCVQ</sequence>
<evidence type="ECO:0000259" key="7">
    <source>
        <dbReference type="PROSITE" id="PS51194"/>
    </source>
</evidence>
<dbReference type="Pfam" id="PF12029">
    <property type="entry name" value="DUF3516"/>
    <property type="match status" value="1"/>
</dbReference>
<dbReference type="AlphaFoldDB" id="A0A133XPT9"/>
<dbReference type="PROSITE" id="PS51192">
    <property type="entry name" value="HELICASE_ATP_BIND_1"/>
    <property type="match status" value="1"/>
</dbReference>
<feature type="region of interest" description="Disordered" evidence="5">
    <location>
        <begin position="1"/>
        <end position="50"/>
    </location>
</feature>
<dbReference type="SMART" id="SM00487">
    <property type="entry name" value="DEXDc"/>
    <property type="match status" value="1"/>
</dbReference>
<dbReference type="RefSeq" id="WP_082715685.1">
    <property type="nucleotide sequence ID" value="NZ_KQ959516.1"/>
</dbReference>
<dbReference type="OrthoDB" id="3229913at2"/>
<dbReference type="InterPro" id="IPR021904">
    <property type="entry name" value="DUF3516"/>
</dbReference>
<evidence type="ECO:0000259" key="6">
    <source>
        <dbReference type="PROSITE" id="PS51192"/>
    </source>
</evidence>
<comment type="caution">
    <text evidence="8">The sequence shown here is derived from an EMBL/GenBank/DDBJ whole genome shotgun (WGS) entry which is preliminary data.</text>
</comment>
<dbReference type="PANTHER" id="PTHR12131:SF1">
    <property type="entry name" value="ATP-DEPENDENT RNA HELICASE SUPV3L1, MITOCHONDRIAL-RELATED"/>
    <property type="match status" value="1"/>
</dbReference>